<dbReference type="RefSeq" id="WP_183411911.1">
    <property type="nucleotide sequence ID" value="NZ_JACHYB010000001.1"/>
</dbReference>
<accession>A0A7W5GZY8</accession>
<dbReference type="GO" id="GO:0004315">
    <property type="term" value="F:3-oxoacyl-[acyl-carrier-protein] synthase activity"/>
    <property type="evidence" value="ECO:0007669"/>
    <property type="project" value="InterPro"/>
</dbReference>
<evidence type="ECO:0000313" key="5">
    <source>
        <dbReference type="EMBL" id="MBB3185973.1"/>
    </source>
</evidence>
<evidence type="ECO:0000313" key="6">
    <source>
        <dbReference type="Proteomes" id="UP000544222"/>
    </source>
</evidence>
<dbReference type="AlphaFoldDB" id="A0A7W5GZY8"/>
<dbReference type="Gene3D" id="3.40.47.10">
    <property type="match status" value="1"/>
</dbReference>
<dbReference type="EMBL" id="JACHYB010000001">
    <property type="protein sequence ID" value="MBB3185973.1"/>
    <property type="molecule type" value="Genomic_DNA"/>
</dbReference>
<protein>
    <submittedName>
        <fullName evidence="5">3-oxoacyl-[acyl-carrier-protein] synthase-3</fullName>
        <ecNumber evidence="5">2.3.1.180</ecNumber>
    </submittedName>
</protein>
<evidence type="ECO:0000259" key="3">
    <source>
        <dbReference type="Pfam" id="PF08541"/>
    </source>
</evidence>
<evidence type="ECO:0000256" key="1">
    <source>
        <dbReference type="ARBA" id="ARBA00022679"/>
    </source>
</evidence>
<dbReference type="PANTHER" id="PTHR34069">
    <property type="entry name" value="3-OXOACYL-[ACYL-CARRIER-PROTEIN] SYNTHASE 3"/>
    <property type="match status" value="1"/>
</dbReference>
<feature type="domain" description="Beta-ketoacyl-[acyl-carrier-protein] synthase III C-terminal" evidence="3">
    <location>
        <begin position="255"/>
        <end position="339"/>
    </location>
</feature>
<name>A0A7W5GZY8_9PORP</name>
<dbReference type="CDD" id="cd00830">
    <property type="entry name" value="KAS_III"/>
    <property type="match status" value="1"/>
</dbReference>
<dbReference type="Pfam" id="PF08545">
    <property type="entry name" value="ACP_syn_III"/>
    <property type="match status" value="1"/>
</dbReference>
<reference evidence="5 6" key="1">
    <citation type="submission" date="2020-08" db="EMBL/GenBank/DDBJ databases">
        <title>Genomic Encyclopedia of Type Strains, Phase IV (KMG-IV): sequencing the most valuable type-strain genomes for metagenomic binning, comparative biology and taxonomic classification.</title>
        <authorList>
            <person name="Goeker M."/>
        </authorList>
    </citation>
    <scope>NUCLEOTIDE SEQUENCE [LARGE SCALE GENOMIC DNA]</scope>
    <source>
        <strain evidence="5 6">DSM 27471</strain>
    </source>
</reference>
<comment type="caution">
    <text evidence="5">The sequence shown here is derived from an EMBL/GenBank/DDBJ whole genome shotgun (WGS) entry which is preliminary data.</text>
</comment>
<organism evidence="5 6">
    <name type="scientific">Microbacter margulisiae</name>
    <dbReference type="NCBI Taxonomy" id="1350067"/>
    <lineage>
        <taxon>Bacteria</taxon>
        <taxon>Pseudomonadati</taxon>
        <taxon>Bacteroidota</taxon>
        <taxon>Bacteroidia</taxon>
        <taxon>Bacteroidales</taxon>
        <taxon>Porphyromonadaceae</taxon>
        <taxon>Microbacter</taxon>
    </lineage>
</organism>
<dbReference type="Proteomes" id="UP000544222">
    <property type="component" value="Unassembled WGS sequence"/>
</dbReference>
<gene>
    <name evidence="5" type="ORF">FHX64_000136</name>
</gene>
<dbReference type="SUPFAM" id="SSF53901">
    <property type="entry name" value="Thiolase-like"/>
    <property type="match status" value="1"/>
</dbReference>
<proteinExistence type="predicted"/>
<dbReference type="InterPro" id="IPR016039">
    <property type="entry name" value="Thiolase-like"/>
</dbReference>
<dbReference type="GO" id="GO:0044550">
    <property type="term" value="P:secondary metabolite biosynthetic process"/>
    <property type="evidence" value="ECO:0007669"/>
    <property type="project" value="TreeGrafter"/>
</dbReference>
<dbReference type="GO" id="GO:0006633">
    <property type="term" value="P:fatty acid biosynthetic process"/>
    <property type="evidence" value="ECO:0007669"/>
    <property type="project" value="InterPro"/>
</dbReference>
<dbReference type="PANTHER" id="PTHR34069:SF2">
    <property type="entry name" value="BETA-KETOACYL-[ACYL-CARRIER-PROTEIN] SYNTHASE III"/>
    <property type="match status" value="1"/>
</dbReference>
<keyword evidence="2 5" id="KW-0012">Acyltransferase</keyword>
<keyword evidence="6" id="KW-1185">Reference proteome</keyword>
<sequence length="351" mass="38856">MAFLSVPNVKIHGLSVCVPSTVEENNNLKLFQGEDAAKFMASTGVERRRIAGDNVTTSDLCYYAAEKLIADLGWNKEEIDCLIFVTQTPDYILPATSCILQHRLGLSEECYSMDISLGCSGWIYGLSTIGALIQNGNMKKGLLLTGDTVLKSCSVEDKSTWPLFGDAGTCTAIEYHEGDKGFQFHMATDGSGYEAIIIPEGGYRNPYSVNSLKEECIEEDIIRNSLNIALNGMDVFSFGINKAPETIHKLADKFDIDMGKIDYFVFHQANLFMNEKIRKKLKLPVEKVLYSLKDFGNTSSATIPLTMVTQCREALNHNRNRLIACGFGVGLSWGSVYFETDNLIISDLIEV</sequence>
<evidence type="ECO:0000259" key="4">
    <source>
        <dbReference type="Pfam" id="PF08545"/>
    </source>
</evidence>
<dbReference type="InterPro" id="IPR013747">
    <property type="entry name" value="ACP_syn_III_C"/>
</dbReference>
<dbReference type="Pfam" id="PF08541">
    <property type="entry name" value="ACP_syn_III_C"/>
    <property type="match status" value="1"/>
</dbReference>
<dbReference type="GO" id="GO:0033818">
    <property type="term" value="F:beta-ketoacyl-acyl-carrier-protein synthase III activity"/>
    <property type="evidence" value="ECO:0007669"/>
    <property type="project" value="UniProtKB-EC"/>
</dbReference>
<keyword evidence="1 5" id="KW-0808">Transferase</keyword>
<dbReference type="InterPro" id="IPR013751">
    <property type="entry name" value="ACP_syn_III_N"/>
</dbReference>
<dbReference type="EC" id="2.3.1.180" evidence="5"/>
<feature type="domain" description="Beta-ketoacyl-[acyl-carrier-protein] synthase III N-terminal" evidence="4">
    <location>
        <begin position="113"/>
        <end position="190"/>
    </location>
</feature>
<evidence type="ECO:0000256" key="2">
    <source>
        <dbReference type="ARBA" id="ARBA00023315"/>
    </source>
</evidence>